<sequence>MNLSSSSHIDKHILLDDVIKQIRDLPTLPAVAQELLRDLNNEDTSLDAICEKIALDQSLAAKTLKLANSSVYGANSKVVTLQQAVAMLGVKNVKNLIRMTILSNSFPASRCRGFDFKAFWRHSVATAICSELISRTLHMKHDFAFTAGLLHDIGRLVLVTRFPDEYERVIAYQLQNNCHMIQAEQEVLGIDHVAAGLILAIHWHFSDAIQDAIRGHHKPEIKDLNSVAGIVHVANSIAHALDLSQTENDLVPLLSKATWDTLALTEADYLSIFRETELRFEAMNQVLL</sequence>
<feature type="domain" description="HDOD" evidence="1">
    <location>
        <begin position="25"/>
        <end position="219"/>
    </location>
</feature>
<dbReference type="KEGG" id="upi:EJG51_006635"/>
<gene>
    <name evidence="2" type="ORF">EJG51_006635</name>
</gene>
<dbReference type="Proteomes" id="UP000274350">
    <property type="component" value="Chromosome"/>
</dbReference>
<dbReference type="OrthoDB" id="9770715at2"/>
<dbReference type="InterPro" id="IPR052340">
    <property type="entry name" value="RNase_Y/CdgJ"/>
</dbReference>
<accession>A0A6M4A679</accession>
<dbReference type="InterPro" id="IPR013976">
    <property type="entry name" value="HDOD"/>
</dbReference>
<reference evidence="2 3" key="1">
    <citation type="journal article" date="2019" name="Int. J. Syst. Evol. Microbiol.">
        <title>Undibacterium piscinae sp. nov., isolated from Korean shiner intestine.</title>
        <authorList>
            <person name="Lee S.Y."/>
            <person name="Kang W."/>
            <person name="Kim P.S."/>
            <person name="Kim H.S."/>
            <person name="Sung H."/>
            <person name="Shin N.R."/>
            <person name="Whon T.W."/>
            <person name="Yun J.H."/>
            <person name="Lee J.Y."/>
            <person name="Lee J.Y."/>
            <person name="Jung M.J."/>
            <person name="Jeong Y.S."/>
            <person name="Tak E.J."/>
            <person name="Han J.E."/>
            <person name="Hyun D.W."/>
            <person name="Kang M.S."/>
            <person name="Lee K.E."/>
            <person name="Lee B.H."/>
            <person name="Bae J.W."/>
        </authorList>
    </citation>
    <scope>NUCLEOTIDE SEQUENCE [LARGE SCALE GENOMIC DNA]</scope>
    <source>
        <strain evidence="2 3">S11R28</strain>
    </source>
</reference>
<evidence type="ECO:0000259" key="1">
    <source>
        <dbReference type="PROSITE" id="PS51833"/>
    </source>
</evidence>
<dbReference type="AlphaFoldDB" id="A0A6M4A679"/>
<dbReference type="Gene3D" id="1.10.3210.10">
    <property type="entry name" value="Hypothetical protein af1432"/>
    <property type="match status" value="1"/>
</dbReference>
<dbReference type="PANTHER" id="PTHR33525:SF3">
    <property type="entry name" value="RIBONUCLEASE Y"/>
    <property type="match status" value="1"/>
</dbReference>
<name>A0A6M4A679_9BURK</name>
<dbReference type="NCBIfam" id="TIGR00277">
    <property type="entry name" value="HDIG"/>
    <property type="match status" value="1"/>
</dbReference>
<dbReference type="PROSITE" id="PS51833">
    <property type="entry name" value="HDOD"/>
    <property type="match status" value="1"/>
</dbReference>
<proteinExistence type="predicted"/>
<dbReference type="SUPFAM" id="SSF109604">
    <property type="entry name" value="HD-domain/PDEase-like"/>
    <property type="match status" value="1"/>
</dbReference>
<dbReference type="InterPro" id="IPR006675">
    <property type="entry name" value="HDIG_dom"/>
</dbReference>
<evidence type="ECO:0000313" key="2">
    <source>
        <dbReference type="EMBL" id="QJQ05579.1"/>
    </source>
</evidence>
<dbReference type="Pfam" id="PF08668">
    <property type="entry name" value="HDOD"/>
    <property type="match status" value="1"/>
</dbReference>
<organism evidence="2 3">
    <name type="scientific">Undibacterium piscinae</name>
    <dbReference type="NCBI Taxonomy" id="2495591"/>
    <lineage>
        <taxon>Bacteria</taxon>
        <taxon>Pseudomonadati</taxon>
        <taxon>Pseudomonadota</taxon>
        <taxon>Betaproteobacteria</taxon>
        <taxon>Burkholderiales</taxon>
        <taxon>Oxalobacteraceae</taxon>
        <taxon>Undibacterium</taxon>
    </lineage>
</organism>
<dbReference type="PANTHER" id="PTHR33525">
    <property type="match status" value="1"/>
</dbReference>
<protein>
    <submittedName>
        <fullName evidence="2">HDOD domain-containing protein</fullName>
    </submittedName>
</protein>
<evidence type="ECO:0000313" key="3">
    <source>
        <dbReference type="Proteomes" id="UP000274350"/>
    </source>
</evidence>
<dbReference type="EMBL" id="CP051152">
    <property type="protein sequence ID" value="QJQ05579.1"/>
    <property type="molecule type" value="Genomic_DNA"/>
</dbReference>
<keyword evidence="3" id="KW-1185">Reference proteome</keyword>